<sequence length="396" mass="44131">MKDAPTADQRDVVLALPIETLQDMAIRAYMRPPDRLLLTLLRSPRVRRVVVAEPFRSHLGTVLRGGRSTVLPPSGGVEGHLVSPQRWRRKDPVTLPSLRAAYRRYDRRLGRAAARAGCKRPVVITMYPPLAGFADMSWAGSVMYYARDDWATYPPLRRWHPAFRHAYEEIRRRRLPVIAVSRPLLERLHPTGAGLVVHNGVDPAEWLRPPSPPDWLRRLPRPWCVYAGTVDTRLDLDMIRRLASAGTVILAGPIPDEASVRSLRLLRSVRLPGHLPRPAVTGLIAAADVCLLTHRSTPLTEAMDPIKIYEYLAAGRPVLATDLAPVRGIGRRVRLLRPGDDPVAAMNEVLIWPAVTEADRLDFVADNSWSARHVAFLDFVLGPAAPAESRLLAVQA</sequence>
<dbReference type="AlphaFoldDB" id="Q2JCP5"/>
<dbReference type="HOGENOM" id="CLU_688414_0_0_11"/>
<name>Q2JCP5_FRACC</name>
<dbReference type="Pfam" id="PF13692">
    <property type="entry name" value="Glyco_trans_1_4"/>
    <property type="match status" value="1"/>
</dbReference>
<gene>
    <name evidence="1" type="ordered locus">Francci3_1571</name>
</gene>
<dbReference type="eggNOG" id="COG0438">
    <property type="taxonomic scope" value="Bacteria"/>
</dbReference>
<protein>
    <recommendedName>
        <fullName evidence="3">Glycosyl transferase, group 1</fullName>
    </recommendedName>
</protein>
<evidence type="ECO:0000313" key="2">
    <source>
        <dbReference type="Proteomes" id="UP000001937"/>
    </source>
</evidence>
<evidence type="ECO:0008006" key="3">
    <source>
        <dbReference type="Google" id="ProtNLM"/>
    </source>
</evidence>
<reference evidence="1 2" key="1">
    <citation type="journal article" date="2007" name="Genome Res.">
        <title>Genome characteristics of facultatively symbiotic Frankia sp. strains reflect host range and host plant biogeography.</title>
        <authorList>
            <person name="Normand P."/>
            <person name="Lapierre P."/>
            <person name="Tisa L.S."/>
            <person name="Gogarten J.P."/>
            <person name="Alloisio N."/>
            <person name="Bagnarol E."/>
            <person name="Bassi C.A."/>
            <person name="Berry A.M."/>
            <person name="Bickhart D.M."/>
            <person name="Choisne N."/>
            <person name="Couloux A."/>
            <person name="Cournoyer B."/>
            <person name="Cruveiller S."/>
            <person name="Daubin V."/>
            <person name="Demange N."/>
            <person name="Francino M.P."/>
            <person name="Goltsman E."/>
            <person name="Huang Y."/>
            <person name="Kopp O.R."/>
            <person name="Labarre L."/>
            <person name="Lapidus A."/>
            <person name="Lavire C."/>
            <person name="Marechal J."/>
            <person name="Martinez M."/>
            <person name="Mastronunzio J.E."/>
            <person name="Mullin B.C."/>
            <person name="Niemann J."/>
            <person name="Pujic P."/>
            <person name="Rawnsley T."/>
            <person name="Rouy Z."/>
            <person name="Schenowitz C."/>
            <person name="Sellstedt A."/>
            <person name="Tavares F."/>
            <person name="Tomkins J.P."/>
            <person name="Vallenet D."/>
            <person name="Valverde C."/>
            <person name="Wall L.G."/>
            <person name="Wang Y."/>
            <person name="Medigue C."/>
            <person name="Benson D.R."/>
        </authorList>
    </citation>
    <scope>NUCLEOTIDE SEQUENCE [LARGE SCALE GENOMIC DNA]</scope>
    <source>
        <strain evidence="2">DSM 45818 / CECT 9043 / CcI3</strain>
    </source>
</reference>
<dbReference type="RefSeq" id="WP_011436010.1">
    <property type="nucleotide sequence ID" value="NC_007777.1"/>
</dbReference>
<dbReference type="SUPFAM" id="SSF53756">
    <property type="entry name" value="UDP-Glycosyltransferase/glycogen phosphorylase"/>
    <property type="match status" value="1"/>
</dbReference>
<dbReference type="Gene3D" id="3.40.50.2000">
    <property type="entry name" value="Glycogen Phosphorylase B"/>
    <property type="match status" value="1"/>
</dbReference>
<dbReference type="EMBL" id="CP000249">
    <property type="protein sequence ID" value="ABD10947.1"/>
    <property type="molecule type" value="Genomic_DNA"/>
</dbReference>
<dbReference type="STRING" id="106370.Francci3_1571"/>
<proteinExistence type="predicted"/>
<organism evidence="1 2">
    <name type="scientific">Frankia casuarinae (strain DSM 45818 / CECT 9043 / HFP020203 / CcI3)</name>
    <dbReference type="NCBI Taxonomy" id="106370"/>
    <lineage>
        <taxon>Bacteria</taxon>
        <taxon>Bacillati</taxon>
        <taxon>Actinomycetota</taxon>
        <taxon>Actinomycetes</taxon>
        <taxon>Frankiales</taxon>
        <taxon>Frankiaceae</taxon>
        <taxon>Frankia</taxon>
    </lineage>
</organism>
<dbReference type="OrthoDB" id="9771846at2"/>
<keyword evidence="2" id="KW-1185">Reference proteome</keyword>
<accession>Q2JCP5</accession>
<dbReference type="KEGG" id="fra:Francci3_1571"/>
<dbReference type="Proteomes" id="UP000001937">
    <property type="component" value="Chromosome"/>
</dbReference>
<evidence type="ECO:0000313" key="1">
    <source>
        <dbReference type="EMBL" id="ABD10947.1"/>
    </source>
</evidence>